<gene>
    <name evidence="2" type="ORF">LKD36_07965</name>
</gene>
<evidence type="ECO:0000313" key="3">
    <source>
        <dbReference type="Proteomes" id="UP001198220"/>
    </source>
</evidence>
<keyword evidence="1" id="KW-1133">Transmembrane helix</keyword>
<sequence>MSNNTTQHDKDMRKFQKEYEKTKADVWKKTRHFELRSHKRAVLGVLVFIVLLGMFLVAEVSSGYVEKVSRRWKAGRNYEKTCSQMETYLDKGAYGDLFEYGEYYHLTDSESGKFASWYPILWCAWRYDVTEKAAEDLAQNVEISLDRIYDGNITYFADTLAAFYRETYEDAENADNPEVFETMRQRMAEVLKEMIPLTDEEISELDGMTSARISKLLRERYGLE</sequence>
<keyword evidence="1" id="KW-0812">Transmembrane</keyword>
<proteinExistence type="predicted"/>
<evidence type="ECO:0000256" key="1">
    <source>
        <dbReference type="SAM" id="Phobius"/>
    </source>
</evidence>
<organism evidence="2 3">
    <name type="scientific">Hominiventricola filiformis</name>
    <dbReference type="NCBI Taxonomy" id="2885352"/>
    <lineage>
        <taxon>Bacteria</taxon>
        <taxon>Bacillati</taxon>
        <taxon>Bacillota</taxon>
        <taxon>Clostridia</taxon>
        <taxon>Lachnospirales</taxon>
        <taxon>Lachnospiraceae</taxon>
        <taxon>Hominiventricola</taxon>
    </lineage>
</organism>
<dbReference type="EMBL" id="JAJEPS010000006">
    <property type="protein sequence ID" value="MCC2126112.1"/>
    <property type="molecule type" value="Genomic_DNA"/>
</dbReference>
<comment type="caution">
    <text evidence="2">The sequence shown here is derived from an EMBL/GenBank/DDBJ whole genome shotgun (WGS) entry which is preliminary data.</text>
</comment>
<feature type="transmembrane region" description="Helical" evidence="1">
    <location>
        <begin position="41"/>
        <end position="58"/>
    </location>
</feature>
<dbReference type="Proteomes" id="UP001198220">
    <property type="component" value="Unassembled WGS sequence"/>
</dbReference>
<dbReference type="RefSeq" id="WP_308459269.1">
    <property type="nucleotide sequence ID" value="NZ_JAJEPS010000006.1"/>
</dbReference>
<evidence type="ECO:0000313" key="2">
    <source>
        <dbReference type="EMBL" id="MCC2126112.1"/>
    </source>
</evidence>
<protein>
    <submittedName>
        <fullName evidence="2">Uncharacterized protein</fullName>
    </submittedName>
</protein>
<dbReference type="AlphaFoldDB" id="A0AAE3DAS3"/>
<accession>A0AAE3DAS3</accession>
<name>A0AAE3DAS3_9FIRM</name>
<keyword evidence="3" id="KW-1185">Reference proteome</keyword>
<reference evidence="2 3" key="1">
    <citation type="submission" date="2021-10" db="EMBL/GenBank/DDBJ databases">
        <title>Anaerobic single-cell dispensing facilitates the cultivation of human gut bacteria.</title>
        <authorList>
            <person name="Afrizal A."/>
        </authorList>
    </citation>
    <scope>NUCLEOTIDE SEQUENCE [LARGE SCALE GENOMIC DNA]</scope>
    <source>
        <strain evidence="2 3">CLA-AA-H276</strain>
    </source>
</reference>
<keyword evidence="1" id="KW-0472">Membrane</keyword>